<evidence type="ECO:0000313" key="1">
    <source>
        <dbReference type="EMBL" id="CCX04584.1"/>
    </source>
</evidence>
<dbReference type="AlphaFoldDB" id="U4KYA6"/>
<dbReference type="OrthoDB" id="10350785at2759"/>
<dbReference type="Proteomes" id="UP000018144">
    <property type="component" value="Unassembled WGS sequence"/>
</dbReference>
<sequence>MTIADIKPTFIMTISNTKKPNSTWTPVFSRLLNRWIPPFILFIISDQNLIQLALLIQKQDLESKATKLHPLDAAYLTIIAREFQFLYAEAHHANQLIDTSHATCSSILQLLSDVLKDERNTFFQTLAGLFGYRFPYSFVEHGVPPKVMELYPKVTELRDCFIKAITLKAVAGVLLMAEDKAVVSDDAFEEIGSVTVDTRHLLLGELVANNMGVYEQMSTGAYDGVEVMEALKGAESLVEEKLGVFWWLKESSKPEVPKFNEKAVEEAILEETEVLGQVWALKRVLEL</sequence>
<reference evidence="1 2" key="1">
    <citation type="journal article" date="2013" name="PLoS Genet.">
        <title>The genome and development-dependent transcriptomes of Pyronema confluens: a window into fungal evolution.</title>
        <authorList>
            <person name="Traeger S."/>
            <person name="Altegoer F."/>
            <person name="Freitag M."/>
            <person name="Gabaldon T."/>
            <person name="Kempken F."/>
            <person name="Kumar A."/>
            <person name="Marcet-Houben M."/>
            <person name="Poggeler S."/>
            <person name="Stajich J.E."/>
            <person name="Nowrousian M."/>
        </authorList>
    </citation>
    <scope>NUCLEOTIDE SEQUENCE [LARGE SCALE GENOMIC DNA]</scope>
    <source>
        <strain evidence="2">CBS 100304</strain>
        <tissue evidence="1">Vegetative mycelium</tissue>
    </source>
</reference>
<proteinExistence type="predicted"/>
<protein>
    <submittedName>
        <fullName evidence="1">Uncharacterized protein</fullName>
    </submittedName>
</protein>
<gene>
    <name evidence="1" type="ORF">PCON_02766</name>
</gene>
<name>U4KYA6_PYROM</name>
<organism evidence="1 2">
    <name type="scientific">Pyronema omphalodes (strain CBS 100304)</name>
    <name type="common">Pyronema confluens</name>
    <dbReference type="NCBI Taxonomy" id="1076935"/>
    <lineage>
        <taxon>Eukaryota</taxon>
        <taxon>Fungi</taxon>
        <taxon>Dikarya</taxon>
        <taxon>Ascomycota</taxon>
        <taxon>Pezizomycotina</taxon>
        <taxon>Pezizomycetes</taxon>
        <taxon>Pezizales</taxon>
        <taxon>Pyronemataceae</taxon>
        <taxon>Pyronema</taxon>
    </lineage>
</organism>
<accession>U4KYA6</accession>
<dbReference type="EMBL" id="HF935209">
    <property type="protein sequence ID" value="CCX04584.1"/>
    <property type="molecule type" value="Genomic_DNA"/>
</dbReference>
<keyword evidence="2" id="KW-1185">Reference proteome</keyword>
<evidence type="ECO:0000313" key="2">
    <source>
        <dbReference type="Proteomes" id="UP000018144"/>
    </source>
</evidence>